<accession>A0ABR9DEN7</accession>
<name>A0ABR9DEN7_9GAMM</name>
<sequence length="340" mass="38226">MTKHLDELLLEGIQTWASIGQDHVLLFRREQLSAALKFVESTQEAKYIENELRRNFKDPNWAGNAAVKENVFQLLGEAQFWLLASEKGVPLERIPDGSSKGKTPDFRLKSENPQAPCFEVKTFSVVGGTEAIKQMDEDRFEGALNIHQLVASGKKVAMGGQIISPHGNVPQSKVQTTMCLNLIKKVENNIKEDQYTTAPTFLVANLLLIDSYYTGNMELRPLVTSWPQDYSEHTGVLWTVGFGQLDQEIRGEPHFEGDTNIEGVLDRQGVLVNPQFDSVAGVLYILHPLKEAPRLYGLWKGARFEEWRQTMPELYGILGKLVGSNWNDEKDSNGVNLTRP</sequence>
<evidence type="ECO:0008006" key="3">
    <source>
        <dbReference type="Google" id="ProtNLM"/>
    </source>
</evidence>
<reference evidence="1 2" key="1">
    <citation type="submission" date="2020-09" db="EMBL/GenBank/DDBJ databases">
        <title>Methylomonas albis sp. nov. and Methylomonas fluvii sp. nov.: Two cold-adapted methanotrophs from the River Elbe and an amended description of Methylovulum psychrotolerans strain Eb1.</title>
        <authorList>
            <person name="Bussmann I.K."/>
            <person name="Klings K.-W."/>
            <person name="Warnstedt J."/>
            <person name="Hoppert M."/>
            <person name="Saborowski A."/>
            <person name="Horn F."/>
            <person name="Liebner S."/>
        </authorList>
    </citation>
    <scope>NUCLEOTIDE SEQUENCE [LARGE SCALE GENOMIC DNA]</scope>
    <source>
        <strain evidence="1 2">EbB</strain>
    </source>
</reference>
<evidence type="ECO:0000313" key="1">
    <source>
        <dbReference type="EMBL" id="MBD9361528.1"/>
    </source>
</evidence>
<evidence type="ECO:0000313" key="2">
    <source>
        <dbReference type="Proteomes" id="UP000641152"/>
    </source>
</evidence>
<proteinExistence type="predicted"/>
<protein>
    <recommendedName>
        <fullName evidence="3">Restriction endonuclease</fullName>
    </recommendedName>
</protein>
<organism evidence="1 2">
    <name type="scientific">Methylomonas fluvii</name>
    <dbReference type="NCBI Taxonomy" id="1854564"/>
    <lineage>
        <taxon>Bacteria</taxon>
        <taxon>Pseudomonadati</taxon>
        <taxon>Pseudomonadota</taxon>
        <taxon>Gammaproteobacteria</taxon>
        <taxon>Methylococcales</taxon>
        <taxon>Methylococcaceae</taxon>
        <taxon>Methylomonas</taxon>
    </lineage>
</organism>
<keyword evidence="2" id="KW-1185">Reference proteome</keyword>
<gene>
    <name evidence="1" type="ORF">EBB_13520</name>
</gene>
<dbReference type="EMBL" id="JACXST010000002">
    <property type="protein sequence ID" value="MBD9361528.1"/>
    <property type="molecule type" value="Genomic_DNA"/>
</dbReference>
<dbReference type="RefSeq" id="WP_192394336.1">
    <property type="nucleotide sequence ID" value="NZ_CAJHIU010000002.1"/>
</dbReference>
<dbReference type="Proteomes" id="UP000641152">
    <property type="component" value="Unassembled WGS sequence"/>
</dbReference>
<comment type="caution">
    <text evidence="1">The sequence shown here is derived from an EMBL/GenBank/DDBJ whole genome shotgun (WGS) entry which is preliminary data.</text>
</comment>